<keyword evidence="1" id="KW-0732">Signal</keyword>
<dbReference type="Pfam" id="PF10102">
    <property type="entry name" value="DUF2341"/>
    <property type="match status" value="1"/>
</dbReference>
<evidence type="ECO:0000313" key="5">
    <source>
        <dbReference type="Proteomes" id="UP000007463"/>
    </source>
</evidence>
<dbReference type="HOGENOM" id="CLU_426263_0_0_10"/>
<proteinExistence type="predicted"/>
<reference evidence="5" key="2">
    <citation type="submission" date="2011-02" db="EMBL/GenBank/DDBJ databases">
        <title>The complete genome of Fluviicola taffensis DSM 16823.</title>
        <authorList>
            <consortium name="US DOE Joint Genome Institute (JGI-PGF)"/>
            <person name="Lucas S."/>
            <person name="Copeland A."/>
            <person name="Lapidus A."/>
            <person name="Bruce D."/>
            <person name="Goodwin L."/>
            <person name="Pitluck S."/>
            <person name="Kyrpides N."/>
            <person name="Mavromatis K."/>
            <person name="Ivanova N."/>
            <person name="Mikhailova N."/>
            <person name="Pagani I."/>
            <person name="Chertkov O."/>
            <person name="Detter J.C."/>
            <person name="Han C."/>
            <person name="Tapia R."/>
            <person name="Land M."/>
            <person name="Hauser L."/>
            <person name="Markowitz V."/>
            <person name="Cheng J.-F."/>
            <person name="Hugenholtz P."/>
            <person name="Woyke T."/>
            <person name="Wu D."/>
            <person name="Tindall B."/>
            <person name="Pomrenke H.G."/>
            <person name="Brambilla E."/>
            <person name="Klenk H.-P."/>
            <person name="Eisen J.A."/>
        </authorList>
    </citation>
    <scope>NUCLEOTIDE SEQUENCE [LARGE SCALE GENOMIC DNA]</scope>
    <source>
        <strain evidence="5">DSM 16823 / RW262 / RW262</strain>
    </source>
</reference>
<keyword evidence="5" id="KW-1185">Reference proteome</keyword>
<gene>
    <name evidence="4" type="ordered locus">Fluta_1495</name>
</gene>
<reference evidence="4 5" key="1">
    <citation type="journal article" date="2011" name="Stand. Genomic Sci.">
        <title>Complete genome sequence of the gliding freshwater bacterium Fluviicola taffensis type strain (RW262).</title>
        <authorList>
            <person name="Woyke T."/>
            <person name="Chertkov O."/>
            <person name="Lapidus A."/>
            <person name="Nolan M."/>
            <person name="Lucas S."/>
            <person name="Del Rio T.G."/>
            <person name="Tice H."/>
            <person name="Cheng J.F."/>
            <person name="Tapia R."/>
            <person name="Han C."/>
            <person name="Goodwin L."/>
            <person name="Pitluck S."/>
            <person name="Liolios K."/>
            <person name="Pagani I."/>
            <person name="Ivanova N."/>
            <person name="Huntemann M."/>
            <person name="Mavromatis K."/>
            <person name="Mikhailova N."/>
            <person name="Pati A."/>
            <person name="Chen A."/>
            <person name="Palaniappan K."/>
            <person name="Land M."/>
            <person name="Hauser L."/>
            <person name="Brambilla E.M."/>
            <person name="Rohde M."/>
            <person name="Mwirichia R."/>
            <person name="Sikorski J."/>
            <person name="Tindall B.J."/>
            <person name="Goker M."/>
            <person name="Bristow J."/>
            <person name="Eisen J.A."/>
            <person name="Markowitz V."/>
            <person name="Hugenholtz P."/>
            <person name="Klenk H.P."/>
            <person name="Kyrpides N.C."/>
        </authorList>
    </citation>
    <scope>NUCLEOTIDE SEQUENCE [LARGE SCALE GENOMIC DNA]</scope>
    <source>
        <strain evidence="5">DSM 16823 / RW262 / RW262</strain>
    </source>
</reference>
<dbReference type="eggNOG" id="COG5306">
    <property type="taxonomic scope" value="Bacteria"/>
</dbReference>
<evidence type="ECO:0000259" key="2">
    <source>
        <dbReference type="Pfam" id="PF10102"/>
    </source>
</evidence>
<dbReference type="RefSeq" id="WP_013686260.1">
    <property type="nucleotide sequence ID" value="NC_015321.1"/>
</dbReference>
<organism evidence="4 5">
    <name type="scientific">Fluviicola taffensis (strain DSM 16823 / NCIMB 13979 / RW262)</name>
    <dbReference type="NCBI Taxonomy" id="755732"/>
    <lineage>
        <taxon>Bacteria</taxon>
        <taxon>Pseudomonadati</taxon>
        <taxon>Bacteroidota</taxon>
        <taxon>Flavobacteriia</taxon>
        <taxon>Flavobacteriales</taxon>
        <taxon>Crocinitomicaceae</taxon>
        <taxon>Fluviicola</taxon>
    </lineage>
</organism>
<dbReference type="Proteomes" id="UP000007463">
    <property type="component" value="Chromosome"/>
</dbReference>
<dbReference type="NCBIfam" id="TIGR04183">
    <property type="entry name" value="Por_Secre_tail"/>
    <property type="match status" value="1"/>
</dbReference>
<feature type="domain" description="DUF2341" evidence="2">
    <location>
        <begin position="63"/>
        <end position="127"/>
    </location>
</feature>
<dbReference type="InterPro" id="IPR018765">
    <property type="entry name" value="DUF2341"/>
</dbReference>
<evidence type="ECO:0000256" key="1">
    <source>
        <dbReference type="ARBA" id="ARBA00022729"/>
    </source>
</evidence>
<dbReference type="AlphaFoldDB" id="F2IEG5"/>
<name>F2IEG5_FLUTR</name>
<dbReference type="EMBL" id="CP002542">
    <property type="protein sequence ID" value="AEA43489.1"/>
    <property type="molecule type" value="Genomic_DNA"/>
</dbReference>
<protein>
    <recommendedName>
        <fullName evidence="6">Secretion system C-terminal sorting domain-containing protein</fullName>
    </recommendedName>
</protein>
<dbReference type="STRING" id="755732.Fluta_1495"/>
<evidence type="ECO:0000313" key="4">
    <source>
        <dbReference type="EMBL" id="AEA43489.1"/>
    </source>
</evidence>
<dbReference type="KEGG" id="fte:Fluta_1495"/>
<dbReference type="InterPro" id="IPR026444">
    <property type="entry name" value="Secre_tail"/>
</dbReference>
<dbReference type="OrthoDB" id="1391570at2"/>
<accession>F2IEG5</accession>
<sequence precursor="true">MKYSLILFTLIISFTGLSQITGWNHSDPITILEHSGNTITNYQLKLTIDTQTPILNGEMLATGDDIRFSSKCNGGDLLNYWIESGINTTSTQIWVKIDTIPANGGKTIYLNYGNASATALSAINGTFVGPHSSTDSVSNGGAGGVGDSQRGFRFYPNEDILVTAFGKREPTGTTRYITLFDNTTQAIILQRQITGPAGQYSYQDIPSPIWLIQGTQYLLEMYQTSTDGYYFGTSSQIGQHLTYLDMRYCNGCDQNTFPTNYLNDIHYGVPDFWYYSKTNVSPSPTYEFGHFKTRMPDDQLICLNDSSALNLELLGGQAPFEVQWMGTDLTNDTILQPISYTSDTLEYHVTVTDACGFSRIDSITINVGSLPVSNLQASSTILCDGEWSELTVNPIYDVIWDDNSTEDSLVVSPQITTTYHVQTTNNYGCHSIDSIQIIFNVPVYRTQLIHKCFGESYSIGNHTYALNGTYIDTLSGISNCDSIITTELTFQEEIDSEIQQIGLTLVADVGGTGYQWVNCTNGNSPITGATSSFYEATQNGIYAVITTIGSCSTLSNCISITTVGLEELDEIENISLYPNPTSGNLTIESSETQELVILDAIGNRVHKEMIIAGKIKQINLEDLGAGIYYLQSKTKVIRFVIQ</sequence>
<evidence type="ECO:0000259" key="3">
    <source>
        <dbReference type="Pfam" id="PF18962"/>
    </source>
</evidence>
<dbReference type="Pfam" id="PF18962">
    <property type="entry name" value="Por_Secre_tail"/>
    <property type="match status" value="1"/>
</dbReference>
<evidence type="ECO:0008006" key="6">
    <source>
        <dbReference type="Google" id="ProtNLM"/>
    </source>
</evidence>
<feature type="domain" description="Secretion system C-terminal sorting" evidence="3">
    <location>
        <begin position="576"/>
        <end position="635"/>
    </location>
</feature>